<feature type="domain" description="C2H2-type" evidence="9">
    <location>
        <begin position="327"/>
        <end position="356"/>
    </location>
</feature>
<proteinExistence type="predicted"/>
<feature type="domain" description="C2H2-type" evidence="9">
    <location>
        <begin position="178"/>
        <end position="207"/>
    </location>
</feature>
<evidence type="ECO:0000313" key="11">
    <source>
        <dbReference type="Proteomes" id="UP000708208"/>
    </source>
</evidence>
<dbReference type="FunFam" id="3.30.160.60:FF:000072">
    <property type="entry name" value="zinc finger protein 143 isoform X1"/>
    <property type="match status" value="3"/>
</dbReference>
<comment type="subcellular location">
    <subcellularLocation>
        <location evidence="1">Nucleus</location>
    </subcellularLocation>
</comment>
<dbReference type="AlphaFoldDB" id="A0A8J2PUU1"/>
<gene>
    <name evidence="10" type="ORF">AFUS01_LOCUS47204</name>
</gene>
<evidence type="ECO:0000256" key="3">
    <source>
        <dbReference type="ARBA" id="ARBA00022737"/>
    </source>
</evidence>
<dbReference type="Proteomes" id="UP000708208">
    <property type="component" value="Unassembled WGS sequence"/>
</dbReference>
<organism evidence="10 11">
    <name type="scientific">Allacma fusca</name>
    <dbReference type="NCBI Taxonomy" id="39272"/>
    <lineage>
        <taxon>Eukaryota</taxon>
        <taxon>Metazoa</taxon>
        <taxon>Ecdysozoa</taxon>
        <taxon>Arthropoda</taxon>
        <taxon>Hexapoda</taxon>
        <taxon>Collembola</taxon>
        <taxon>Symphypleona</taxon>
        <taxon>Sminthuridae</taxon>
        <taxon>Allacma</taxon>
    </lineage>
</organism>
<feature type="compositionally biased region" description="Polar residues" evidence="8">
    <location>
        <begin position="431"/>
        <end position="445"/>
    </location>
</feature>
<keyword evidence="6" id="KW-0539">Nucleus</keyword>
<dbReference type="EMBL" id="CAJVCH010571671">
    <property type="protein sequence ID" value="CAG7838215.1"/>
    <property type="molecule type" value="Genomic_DNA"/>
</dbReference>
<evidence type="ECO:0000256" key="1">
    <source>
        <dbReference type="ARBA" id="ARBA00004123"/>
    </source>
</evidence>
<accession>A0A8J2PUU1</accession>
<dbReference type="Pfam" id="PF00096">
    <property type="entry name" value="zf-C2H2"/>
    <property type="match status" value="6"/>
</dbReference>
<dbReference type="GO" id="GO:0005634">
    <property type="term" value="C:nucleus"/>
    <property type="evidence" value="ECO:0007669"/>
    <property type="project" value="UniProtKB-SubCell"/>
</dbReference>
<dbReference type="PANTHER" id="PTHR46179:SF25">
    <property type="entry name" value="METAL RESPONSE ELEMENT-BINDING TRANSCRIPTION FACTOR-1, ISOFORM C"/>
    <property type="match status" value="1"/>
</dbReference>
<evidence type="ECO:0000256" key="7">
    <source>
        <dbReference type="PROSITE-ProRule" id="PRU00042"/>
    </source>
</evidence>
<evidence type="ECO:0000256" key="8">
    <source>
        <dbReference type="SAM" id="MobiDB-lite"/>
    </source>
</evidence>
<feature type="domain" description="C2H2-type" evidence="9">
    <location>
        <begin position="297"/>
        <end position="326"/>
    </location>
</feature>
<feature type="region of interest" description="Disordered" evidence="8">
    <location>
        <begin position="344"/>
        <end position="386"/>
    </location>
</feature>
<dbReference type="InterPro" id="IPR051061">
    <property type="entry name" value="Zinc_finger_trans_reg"/>
</dbReference>
<feature type="compositionally biased region" description="Polar residues" evidence="8">
    <location>
        <begin position="355"/>
        <end position="366"/>
    </location>
</feature>
<dbReference type="InterPro" id="IPR013087">
    <property type="entry name" value="Znf_C2H2_type"/>
</dbReference>
<feature type="domain" description="C2H2-type" evidence="9">
    <location>
        <begin position="208"/>
        <end position="237"/>
    </location>
</feature>
<keyword evidence="11" id="KW-1185">Reference proteome</keyword>
<keyword evidence="5" id="KW-0862">Zinc</keyword>
<dbReference type="FunFam" id="3.30.160.60:FF:000397">
    <property type="entry name" value="Metal regulatory transcription factor 1"/>
    <property type="match status" value="1"/>
</dbReference>
<dbReference type="SMART" id="SM00355">
    <property type="entry name" value="ZnF_C2H2"/>
    <property type="match status" value="6"/>
</dbReference>
<dbReference type="PANTHER" id="PTHR46179">
    <property type="entry name" value="ZINC FINGER PROTEIN"/>
    <property type="match status" value="1"/>
</dbReference>
<evidence type="ECO:0000256" key="5">
    <source>
        <dbReference type="ARBA" id="ARBA00022833"/>
    </source>
</evidence>
<dbReference type="PROSITE" id="PS50157">
    <property type="entry name" value="ZINC_FINGER_C2H2_2"/>
    <property type="match status" value="6"/>
</dbReference>
<feature type="region of interest" description="Disordered" evidence="8">
    <location>
        <begin position="421"/>
        <end position="445"/>
    </location>
</feature>
<feature type="region of interest" description="Disordered" evidence="8">
    <location>
        <begin position="506"/>
        <end position="534"/>
    </location>
</feature>
<feature type="region of interest" description="Disordered" evidence="8">
    <location>
        <begin position="64"/>
        <end position="123"/>
    </location>
</feature>
<dbReference type="FunFam" id="3.30.160.60:FF:000349">
    <property type="entry name" value="metal regulatory transcription factor 1"/>
    <property type="match status" value="1"/>
</dbReference>
<evidence type="ECO:0000256" key="2">
    <source>
        <dbReference type="ARBA" id="ARBA00022723"/>
    </source>
</evidence>
<keyword evidence="3" id="KW-0677">Repeat</keyword>
<dbReference type="GO" id="GO:0006357">
    <property type="term" value="P:regulation of transcription by RNA polymerase II"/>
    <property type="evidence" value="ECO:0007669"/>
    <property type="project" value="TreeGrafter"/>
</dbReference>
<dbReference type="PROSITE" id="PS00028">
    <property type="entry name" value="ZINC_FINGER_C2H2_1"/>
    <property type="match status" value="6"/>
</dbReference>
<keyword evidence="4 7" id="KW-0863">Zinc-finger</keyword>
<feature type="compositionally biased region" description="Acidic residues" evidence="8">
    <location>
        <begin position="85"/>
        <end position="94"/>
    </location>
</feature>
<name>A0A8J2PUU1_9HEXA</name>
<evidence type="ECO:0000256" key="6">
    <source>
        <dbReference type="ARBA" id="ARBA00023242"/>
    </source>
</evidence>
<sequence>MTTTPRGSESNIVIPKVEYVDLQECIDDAFNLPSYFHQHASSVENSSGEELRDGQLTAATTAVLNDGPEASGNDTNDSQAPSPDDMNDENEEERVIELNSGTRILLSPNDRTDTEEERRSHLSDKDDGYICHTVRQNEIRMWINPGSSWEASNGVPTHATLTVESINEETNLPEVKRYHCEYDGCSRTYSTQGNLKTHMKTHKGEYRFVCNDGNCGKAFLTSYSLKVHVRIHTKDKPFECKVSGCDRAFTTLYRLKAHQRLHEGTTFNCRETGCVKFFTTLSDLKKHTRVHTHEKPYKCSTPNCGKAFTAPHHLKTHSRTHTGEKPYACKASDCNKAFATNHSLKTHSKKHTEPKSPQSGSDTSPENGDKNLVGTETSFDPNKSSNIGGYAVIPLTKSQLDLLNNKVMTLDDLIAGKDTVSTDIKEKPETKPSQPNSSSTIPNANSVANLNEQTNTVTSESDNLISFPLPAAPVDASKIDDFDFTFDHSEILELERLLGTPLMSSDTDASSIFSTPPTNSSSAVSSGNNHQNSTMPPSMTISHPIPVDNLLAQLSQSASTMTPAVTNMLNSSSTTMSDCPCKKCCQVDPNVPCQGGTGPGCVVVCLKTLEKLKKLMASRSYCITYGDCNDCECKTATLTTASPAPVPAIKPNVLDPLKSSTNFLPVAPVQAQVQPTVTCNNYDGRSLLTNVTPADLDIASFLSSLPSMGQYVP</sequence>
<feature type="compositionally biased region" description="Polar residues" evidence="8">
    <location>
        <begin position="374"/>
        <end position="386"/>
    </location>
</feature>
<evidence type="ECO:0000256" key="4">
    <source>
        <dbReference type="ARBA" id="ARBA00022771"/>
    </source>
</evidence>
<dbReference type="GO" id="GO:0008270">
    <property type="term" value="F:zinc ion binding"/>
    <property type="evidence" value="ECO:0007669"/>
    <property type="project" value="UniProtKB-KW"/>
</dbReference>
<keyword evidence="2" id="KW-0479">Metal-binding</keyword>
<feature type="compositionally biased region" description="Basic and acidic residues" evidence="8">
    <location>
        <begin position="110"/>
        <end position="123"/>
    </location>
</feature>
<feature type="compositionally biased region" description="Polar residues" evidence="8">
    <location>
        <begin position="72"/>
        <end position="81"/>
    </location>
</feature>
<feature type="domain" description="C2H2-type" evidence="9">
    <location>
        <begin position="267"/>
        <end position="296"/>
    </location>
</feature>
<dbReference type="FunFam" id="3.30.160.60:FF:001102">
    <property type="entry name" value="Transcription factor IIIA"/>
    <property type="match status" value="1"/>
</dbReference>
<evidence type="ECO:0000313" key="10">
    <source>
        <dbReference type="EMBL" id="CAG7838215.1"/>
    </source>
</evidence>
<feature type="domain" description="C2H2-type" evidence="9">
    <location>
        <begin position="238"/>
        <end position="267"/>
    </location>
</feature>
<reference evidence="10" key="1">
    <citation type="submission" date="2021-06" db="EMBL/GenBank/DDBJ databases">
        <authorList>
            <person name="Hodson N. C."/>
            <person name="Mongue J. A."/>
            <person name="Jaron S. K."/>
        </authorList>
    </citation>
    <scope>NUCLEOTIDE SEQUENCE</scope>
</reference>
<protein>
    <recommendedName>
        <fullName evidence="9">C2H2-type domain-containing protein</fullName>
    </recommendedName>
</protein>
<comment type="caution">
    <text evidence="10">The sequence shown here is derived from an EMBL/GenBank/DDBJ whole genome shotgun (WGS) entry which is preliminary data.</text>
</comment>
<dbReference type="OrthoDB" id="6145499at2759"/>
<evidence type="ECO:0000259" key="9">
    <source>
        <dbReference type="PROSITE" id="PS50157"/>
    </source>
</evidence>